<keyword evidence="3" id="KW-1185">Reference proteome</keyword>
<feature type="region of interest" description="Disordered" evidence="1">
    <location>
        <begin position="135"/>
        <end position="158"/>
    </location>
</feature>
<dbReference type="OrthoDB" id="6427080at2759"/>
<reference evidence="2" key="1">
    <citation type="journal article" date="2013" name="Nature">
        <title>The genomes of four tapeworm species reveal adaptations to parasitism.</title>
        <authorList>
            <person name="Tsai I.J."/>
            <person name="Zarowiecki M."/>
            <person name="Holroyd N."/>
            <person name="Garciarrubio A."/>
            <person name="Sanchez-Flores A."/>
            <person name="Brooks K.L."/>
            <person name="Tracey A."/>
            <person name="Bobes R.J."/>
            <person name="Fragoso G."/>
            <person name="Sciutto E."/>
            <person name="Aslett M."/>
            <person name="Beasley H."/>
            <person name="Bennett H.M."/>
            <person name="Cai J."/>
            <person name="Camicia F."/>
            <person name="Clark R."/>
            <person name="Cucher M."/>
            <person name="De Silva N."/>
            <person name="Day T.A."/>
            <person name="Deplazes P."/>
            <person name="Estrada K."/>
            <person name="Fernandez C."/>
            <person name="Holland P.W."/>
            <person name="Hou J."/>
            <person name="Hu S."/>
            <person name="Huckvale T."/>
            <person name="Hung S.S."/>
            <person name="Kamenetzky L."/>
            <person name="Keane J.A."/>
            <person name="Kiss F."/>
            <person name="Koziol U."/>
            <person name="Lambert O."/>
            <person name="Liu K."/>
            <person name="Luo X."/>
            <person name="Luo Y."/>
            <person name="Macchiaroli N."/>
            <person name="Nichol S."/>
            <person name="Paps J."/>
            <person name="Parkinson J."/>
            <person name="Pouchkina-Stantcheva N."/>
            <person name="Riddiford N."/>
            <person name="Rosenzvit M."/>
            <person name="Salinas G."/>
            <person name="Wasmuth J.D."/>
            <person name="Zamanian M."/>
            <person name="Zheng Y."/>
            <person name="Cai X."/>
            <person name="Soberon X."/>
            <person name="Olson P.D."/>
            <person name="Laclette J.P."/>
            <person name="Brehm K."/>
            <person name="Berriman M."/>
            <person name="Garciarrubio A."/>
            <person name="Bobes R.J."/>
            <person name="Fragoso G."/>
            <person name="Sanchez-Flores A."/>
            <person name="Estrada K."/>
            <person name="Cevallos M.A."/>
            <person name="Morett E."/>
            <person name="Gonzalez V."/>
            <person name="Portillo T."/>
            <person name="Ochoa-Leyva A."/>
            <person name="Jose M.V."/>
            <person name="Sciutto E."/>
            <person name="Landa A."/>
            <person name="Jimenez L."/>
            <person name="Valdes V."/>
            <person name="Carrero J.C."/>
            <person name="Larralde C."/>
            <person name="Morales-Montor J."/>
            <person name="Limon-Lason J."/>
            <person name="Soberon X."/>
            <person name="Laclette J.P."/>
        </authorList>
    </citation>
    <scope>NUCLEOTIDE SEQUENCE [LARGE SCALE GENOMIC DNA]</scope>
</reference>
<reference evidence="2" key="2">
    <citation type="submission" date="2015-11" db="EMBL/GenBank/DDBJ databases">
        <authorList>
            <person name="Zhang Y."/>
            <person name="Guo Z."/>
        </authorList>
    </citation>
    <scope>NUCLEOTIDE SEQUENCE</scope>
</reference>
<protein>
    <submittedName>
        <fullName evidence="2">Peptidyl prolyl cis trans isomerase 4</fullName>
    </submittedName>
</protein>
<evidence type="ECO:0000256" key="1">
    <source>
        <dbReference type="SAM" id="MobiDB-lite"/>
    </source>
</evidence>
<dbReference type="Proteomes" id="UP000017246">
    <property type="component" value="Unassembled WGS sequence"/>
</dbReference>
<dbReference type="AlphaFoldDB" id="A0A0S4MMV7"/>
<evidence type="ECO:0000313" key="3">
    <source>
        <dbReference type="Proteomes" id="UP000017246"/>
    </source>
</evidence>
<dbReference type="STRING" id="6211.A0A0S4MMV7"/>
<feature type="compositionally biased region" description="Low complexity" evidence="1">
    <location>
        <begin position="145"/>
        <end position="158"/>
    </location>
</feature>
<sequence>MLLRTSILPGQLVLSYPACMAESAATSTLSEQNAKLLRPSSPNLTHLANTIRSCQDALPGYLSDDSTLVASSEFGHPPWPLEAVREAKGRLFRELEVLVSSPLVSGMEPFLTSTPNWPSHSLRRKTLQVPVLNAEHQARQPHPSPSSAETTPPAATATDTLKAVFPELDKSGQ</sequence>
<keyword evidence="2" id="KW-0413">Isomerase</keyword>
<name>A0A0S4MMV7_ECHMU</name>
<organism evidence="2 3">
    <name type="scientific">Echinococcus multilocularis</name>
    <name type="common">Fox tapeworm</name>
    <dbReference type="NCBI Taxonomy" id="6211"/>
    <lineage>
        <taxon>Eukaryota</taxon>
        <taxon>Metazoa</taxon>
        <taxon>Spiralia</taxon>
        <taxon>Lophotrochozoa</taxon>
        <taxon>Platyhelminthes</taxon>
        <taxon>Cestoda</taxon>
        <taxon>Eucestoda</taxon>
        <taxon>Cyclophyllidea</taxon>
        <taxon>Taeniidae</taxon>
        <taxon>Echinococcus</taxon>
    </lineage>
</organism>
<accession>A0A0S4MMV7</accession>
<dbReference type="GO" id="GO:0016853">
    <property type="term" value="F:isomerase activity"/>
    <property type="evidence" value="ECO:0007669"/>
    <property type="project" value="UniProtKB-KW"/>
</dbReference>
<proteinExistence type="predicted"/>
<evidence type="ECO:0000313" key="2">
    <source>
        <dbReference type="EMBL" id="CUT99609.1"/>
    </source>
</evidence>
<dbReference type="EMBL" id="LN902845">
    <property type="protein sequence ID" value="CUT99609.1"/>
    <property type="molecule type" value="Genomic_DNA"/>
</dbReference>